<gene>
    <name evidence="1" type="ORF">TVY486_0600340</name>
</gene>
<organism evidence="1">
    <name type="scientific">Trypanosoma vivax (strain Y486)</name>
    <dbReference type="NCBI Taxonomy" id="1055687"/>
    <lineage>
        <taxon>Eukaryota</taxon>
        <taxon>Discoba</taxon>
        <taxon>Euglenozoa</taxon>
        <taxon>Kinetoplastea</taxon>
        <taxon>Metakinetoplastina</taxon>
        <taxon>Trypanosomatida</taxon>
        <taxon>Trypanosomatidae</taxon>
        <taxon>Trypanosoma</taxon>
        <taxon>Duttonella</taxon>
    </lineage>
</organism>
<dbReference type="AlphaFoldDB" id="G0TWA5"/>
<reference evidence="1" key="1">
    <citation type="journal article" date="2012" name="Proc. Natl. Acad. Sci. U.S.A.">
        <title>Antigenic diversity is generated by distinct evolutionary mechanisms in African trypanosome species.</title>
        <authorList>
            <person name="Jackson A.P."/>
            <person name="Berry A."/>
            <person name="Aslett M."/>
            <person name="Allison H.C."/>
            <person name="Burton P."/>
            <person name="Vavrova-Anderson J."/>
            <person name="Brown R."/>
            <person name="Browne H."/>
            <person name="Corton N."/>
            <person name="Hauser H."/>
            <person name="Gamble J."/>
            <person name="Gilderthorp R."/>
            <person name="Marcello L."/>
            <person name="McQuillan J."/>
            <person name="Otto T.D."/>
            <person name="Quail M.A."/>
            <person name="Sanders M.J."/>
            <person name="van Tonder A."/>
            <person name="Ginger M.L."/>
            <person name="Field M.C."/>
            <person name="Barry J.D."/>
            <person name="Hertz-Fowler C."/>
            <person name="Berriman M."/>
        </authorList>
    </citation>
    <scope>NUCLEOTIDE SEQUENCE</scope>
    <source>
        <strain evidence="1">Y486</strain>
    </source>
</reference>
<protein>
    <submittedName>
        <fullName evidence="1">Uncharacterized protein</fullName>
    </submittedName>
</protein>
<accession>G0TWA5</accession>
<name>G0TWA5_TRYVY</name>
<sequence length="123" mass="14505">MKILWANDTFADALTLLRVTFEPPHHQSSRVNQMFCRCSVHFHFDNHPTNTRHLLPSLHTSKQECNLAHICAKLVSTCPAYFPPRFKGVVCNWKGTQHASSYSKPTAYWKRWKPYWEHAGHWW</sequence>
<dbReference type="EMBL" id="HE573022">
    <property type="protein sequence ID" value="CCC48243.1"/>
    <property type="molecule type" value="Genomic_DNA"/>
</dbReference>
<dbReference type="VEuPathDB" id="TriTrypDB:TvY486_0600340"/>
<evidence type="ECO:0000313" key="1">
    <source>
        <dbReference type="EMBL" id="CCC48243.1"/>
    </source>
</evidence>
<proteinExistence type="predicted"/>